<evidence type="ECO:0000313" key="2">
    <source>
        <dbReference type="EMBL" id="KAL2293242.1"/>
    </source>
</evidence>
<comment type="caution">
    <text evidence="2">The sequence shown here is derived from an EMBL/GenBank/DDBJ whole genome shotgun (WGS) entry which is preliminary data.</text>
</comment>
<sequence>MGTVRGMDAGASWIGSVKGPVLMLVGLRQMQSRLLLPRVGAPPGQSNHSICKPAERPCLGNGPEPANIPIIIDAFPVNRPAPSLAHEELPIHPPTAIEHPKPFPTQSQHTRQPKCRTAIARPSPSSSSLVCQPPHSRQPPSYDFLPQG</sequence>
<reference evidence="2 3" key="1">
    <citation type="submission" date="2024-03" db="EMBL/GenBank/DDBJ databases">
        <title>A high-quality draft genome sequence of Diaporthe vaccinii, a causative agent of upright dieback and viscid rot disease in cranberry plants.</title>
        <authorList>
            <person name="Sarrasin M."/>
            <person name="Lang B.F."/>
            <person name="Burger G."/>
        </authorList>
    </citation>
    <scope>NUCLEOTIDE SEQUENCE [LARGE SCALE GENOMIC DNA]</scope>
    <source>
        <strain evidence="2 3">IS7</strain>
    </source>
</reference>
<proteinExistence type="predicted"/>
<dbReference type="Proteomes" id="UP001600888">
    <property type="component" value="Unassembled WGS sequence"/>
</dbReference>
<evidence type="ECO:0000313" key="3">
    <source>
        <dbReference type="Proteomes" id="UP001600888"/>
    </source>
</evidence>
<name>A0ABR4FEW6_9PEZI</name>
<organism evidence="2 3">
    <name type="scientific">Diaporthe vaccinii</name>
    <dbReference type="NCBI Taxonomy" id="105482"/>
    <lineage>
        <taxon>Eukaryota</taxon>
        <taxon>Fungi</taxon>
        <taxon>Dikarya</taxon>
        <taxon>Ascomycota</taxon>
        <taxon>Pezizomycotina</taxon>
        <taxon>Sordariomycetes</taxon>
        <taxon>Sordariomycetidae</taxon>
        <taxon>Diaporthales</taxon>
        <taxon>Diaporthaceae</taxon>
        <taxon>Diaporthe</taxon>
        <taxon>Diaporthe eres species complex</taxon>
    </lineage>
</organism>
<keyword evidence="3" id="KW-1185">Reference proteome</keyword>
<dbReference type="EMBL" id="JBAWTH010000001">
    <property type="protein sequence ID" value="KAL2293240.1"/>
    <property type="molecule type" value="Genomic_DNA"/>
</dbReference>
<gene>
    <name evidence="2" type="ORF">FJTKL_05194</name>
</gene>
<dbReference type="EMBL" id="JBAWTH010000001">
    <property type="protein sequence ID" value="KAL2293242.1"/>
    <property type="molecule type" value="Genomic_DNA"/>
</dbReference>
<evidence type="ECO:0000256" key="1">
    <source>
        <dbReference type="SAM" id="MobiDB-lite"/>
    </source>
</evidence>
<accession>A0ABR4FEW6</accession>
<feature type="region of interest" description="Disordered" evidence="1">
    <location>
        <begin position="83"/>
        <end position="148"/>
    </location>
</feature>
<protein>
    <submittedName>
        <fullName evidence="2">Uncharacterized protein</fullName>
    </submittedName>
</protein>